<accession>A0AAW8WW65</accession>
<dbReference type="EMBL" id="JAVTXN010000087">
    <property type="protein sequence ID" value="MDT9610564.1"/>
    <property type="molecule type" value="Genomic_DNA"/>
</dbReference>
<comment type="caution">
    <text evidence="1">The sequence shown here is derived from an EMBL/GenBank/DDBJ whole genome shotgun (WGS) entry which is preliminary data.</text>
</comment>
<protein>
    <submittedName>
        <fullName evidence="1">Uncharacterized protein</fullName>
    </submittedName>
</protein>
<evidence type="ECO:0000313" key="2">
    <source>
        <dbReference type="Proteomes" id="UP001253287"/>
    </source>
</evidence>
<dbReference type="RefSeq" id="WP_118992326.1">
    <property type="nucleotide sequence ID" value="NZ_CP083391.1"/>
</dbReference>
<gene>
    <name evidence="1" type="ORF">RON39_10730</name>
</gene>
<proteinExistence type="predicted"/>
<sequence>MMLQISGTGKIKKIGKLHLKGDRCYLPVTIAYIIELPNKTAKITLILNQQIKLQQKLSRLNLNDVIIFKGILGCKDTKLLISCQQFRVLNPSVKNKSNKLKKLSNPDVIDSELLKRSLFAIINKLQSTS</sequence>
<dbReference type="Proteomes" id="UP001253287">
    <property type="component" value="Unassembled WGS sequence"/>
</dbReference>
<name>A0AAW8WW65_9LACO</name>
<organism evidence="1 2">
    <name type="scientific">Lactobacillus crispatus</name>
    <dbReference type="NCBI Taxonomy" id="47770"/>
    <lineage>
        <taxon>Bacteria</taxon>
        <taxon>Bacillati</taxon>
        <taxon>Bacillota</taxon>
        <taxon>Bacilli</taxon>
        <taxon>Lactobacillales</taxon>
        <taxon>Lactobacillaceae</taxon>
        <taxon>Lactobacillus</taxon>
    </lineage>
</organism>
<reference evidence="1" key="1">
    <citation type="submission" date="2023-08" db="EMBL/GenBank/DDBJ databases">
        <title>Lactobacillus from the Female Urinary Tract.</title>
        <authorList>
            <person name="Stegman N."/>
            <person name="Jackson B."/>
            <person name="Steiling M."/>
            <person name="Sedano C."/>
            <person name="Wolfe A."/>
            <person name="Putonti C."/>
        </authorList>
    </citation>
    <scope>NUCLEOTIDE SEQUENCE</scope>
    <source>
        <strain evidence="1">UMB5661</strain>
    </source>
</reference>
<evidence type="ECO:0000313" key="1">
    <source>
        <dbReference type="EMBL" id="MDT9610564.1"/>
    </source>
</evidence>
<dbReference type="AlphaFoldDB" id="A0AAW8WW65"/>